<comment type="caution">
    <text evidence="10">The sequence shown here is derived from an EMBL/GenBank/DDBJ whole genome shotgun (WGS) entry which is preliminary data.</text>
</comment>
<organism evidence="10 11">
    <name type="scientific">Candidatus Ruthenibacterium merdavium</name>
    <dbReference type="NCBI Taxonomy" id="2838752"/>
    <lineage>
        <taxon>Bacteria</taxon>
        <taxon>Bacillati</taxon>
        <taxon>Bacillota</taxon>
        <taxon>Clostridia</taxon>
        <taxon>Eubacteriales</taxon>
        <taxon>Oscillospiraceae</taxon>
        <taxon>Ruthenibacterium</taxon>
    </lineage>
</organism>
<accession>A0A9D2Q4K7</accession>
<evidence type="ECO:0000256" key="2">
    <source>
        <dbReference type="ARBA" id="ARBA00009226"/>
    </source>
</evidence>
<feature type="domain" description="Flagellar motor switch protein FliN-like C-terminal" evidence="8">
    <location>
        <begin position="377"/>
        <end position="446"/>
    </location>
</feature>
<evidence type="ECO:0000256" key="1">
    <source>
        <dbReference type="ARBA" id="ARBA00004413"/>
    </source>
</evidence>
<dbReference type="GO" id="GO:0016787">
    <property type="term" value="F:hydrolase activity"/>
    <property type="evidence" value="ECO:0007669"/>
    <property type="project" value="InterPro"/>
</dbReference>
<dbReference type="InterPro" id="IPR012826">
    <property type="entry name" value="FliN"/>
</dbReference>
<dbReference type="AlphaFoldDB" id="A0A9D2Q4K7"/>
<name>A0A9D2Q4K7_9FIRM</name>
<sequence length="462" mass="49666">MSNEVLRLSNLELDTIGEVMNISMGAAATAISSMLDRQVNITTPKIRQETLKTIDCSELEPAIIVKIRYVEGIDGVNVIILRRKDMQLILNLLMGNDENDLDENFEFDEMSMSAACEVMNQMMGASATALSEVLGMSINISTPESMLADSISDAYASFDDVDVDDEVVAISFELDISKVLNTTFTSFMPTAMAKKIAGQVMKDLPVEEVGHQTAPAAAAAPAQPQPEPAAAPAPQAAAQEPVMAQQAPVQPAQPAMPQQQVPMQQAMPQQQAPVQPAVPQQQAPVQPAMPQQMPGQMGMPQQMAGMPQQMPGQMGMPQQMPWPGQYPGMYGGYPMYPQQPQMQPAPSAVNVKKAEFPAFTSSNGVVGGLADSNFGLLMNIPLEVSVVIGKTRRKIKDIINWGQGAVVELDKQTGAPAEIIVNGQLLAYGDVVVIDDNFGIRVTEIVGTEELLESLTGNKNEQ</sequence>
<feature type="region of interest" description="Disordered" evidence="7">
    <location>
        <begin position="212"/>
        <end position="314"/>
    </location>
</feature>
<keyword evidence="5" id="KW-0283">Flagellar rotation</keyword>
<reference evidence="10" key="1">
    <citation type="journal article" date="2021" name="PeerJ">
        <title>Extensive microbial diversity within the chicken gut microbiome revealed by metagenomics and culture.</title>
        <authorList>
            <person name="Gilroy R."/>
            <person name="Ravi A."/>
            <person name="Getino M."/>
            <person name="Pursley I."/>
            <person name="Horton D.L."/>
            <person name="Alikhan N.F."/>
            <person name="Baker D."/>
            <person name="Gharbi K."/>
            <person name="Hall N."/>
            <person name="Watson M."/>
            <person name="Adriaenssens E.M."/>
            <person name="Foster-Nyarko E."/>
            <person name="Jarju S."/>
            <person name="Secka A."/>
            <person name="Antonio M."/>
            <person name="Oren A."/>
            <person name="Chaudhuri R.R."/>
            <person name="La Ragione R."/>
            <person name="Hildebrand F."/>
            <person name="Pallen M.J."/>
        </authorList>
    </citation>
    <scope>NUCLEOTIDE SEQUENCE</scope>
    <source>
        <strain evidence="10">5933</strain>
    </source>
</reference>
<evidence type="ECO:0000313" key="10">
    <source>
        <dbReference type="EMBL" id="HJC72772.1"/>
    </source>
</evidence>
<evidence type="ECO:0000259" key="8">
    <source>
        <dbReference type="Pfam" id="PF01052"/>
    </source>
</evidence>
<comment type="subcellular location">
    <subcellularLocation>
        <location evidence="1">Cell membrane</location>
        <topology evidence="1">Peripheral membrane protein</topology>
        <orientation evidence="1">Cytoplasmic side</orientation>
    </subcellularLocation>
</comment>
<feature type="domain" description="CheC-like protein" evidence="9">
    <location>
        <begin position="110"/>
        <end position="145"/>
    </location>
</feature>
<dbReference type="GO" id="GO:0003774">
    <property type="term" value="F:cytoskeletal motor activity"/>
    <property type="evidence" value="ECO:0007669"/>
    <property type="project" value="InterPro"/>
</dbReference>
<dbReference type="InterPro" id="IPR007597">
    <property type="entry name" value="CheC"/>
</dbReference>
<dbReference type="Gene3D" id="2.30.330.10">
    <property type="entry name" value="SpoA-like"/>
    <property type="match status" value="1"/>
</dbReference>
<evidence type="ECO:0000256" key="5">
    <source>
        <dbReference type="ARBA" id="ARBA00022779"/>
    </source>
</evidence>
<dbReference type="Pfam" id="PF04509">
    <property type="entry name" value="CheC"/>
    <property type="match status" value="2"/>
</dbReference>
<keyword evidence="10" id="KW-0966">Cell projection</keyword>
<dbReference type="SUPFAM" id="SSF101801">
    <property type="entry name" value="Surface presentation of antigens (SPOA)"/>
    <property type="match status" value="1"/>
</dbReference>
<feature type="compositionally biased region" description="Low complexity" evidence="7">
    <location>
        <begin position="232"/>
        <end position="314"/>
    </location>
</feature>
<reference evidence="10" key="2">
    <citation type="submission" date="2021-04" db="EMBL/GenBank/DDBJ databases">
        <authorList>
            <person name="Gilroy R."/>
        </authorList>
    </citation>
    <scope>NUCLEOTIDE SEQUENCE</scope>
    <source>
        <strain evidence="10">5933</strain>
    </source>
</reference>
<dbReference type="GO" id="GO:0005886">
    <property type="term" value="C:plasma membrane"/>
    <property type="evidence" value="ECO:0007669"/>
    <property type="project" value="UniProtKB-SubCell"/>
</dbReference>
<evidence type="ECO:0000256" key="6">
    <source>
        <dbReference type="ARBA" id="ARBA00023136"/>
    </source>
</evidence>
<dbReference type="GO" id="GO:0006935">
    <property type="term" value="P:chemotaxis"/>
    <property type="evidence" value="ECO:0007669"/>
    <property type="project" value="UniProtKB-KW"/>
</dbReference>
<dbReference type="InterPro" id="IPR001172">
    <property type="entry name" value="FliN_T3SS_HrcQb"/>
</dbReference>
<comment type="similarity">
    <text evidence="2">Belongs to the FliN/MopA/SpaO family.</text>
</comment>
<keyword evidence="10" id="KW-0282">Flagellum</keyword>
<dbReference type="PANTHER" id="PTHR43484:SF1">
    <property type="entry name" value="FLAGELLAR MOTOR SWITCH PROTEIN FLIN"/>
    <property type="match status" value="1"/>
</dbReference>
<dbReference type="EMBL" id="DWWA01000041">
    <property type="protein sequence ID" value="HJC72772.1"/>
    <property type="molecule type" value="Genomic_DNA"/>
</dbReference>
<keyword evidence="10" id="KW-0969">Cilium</keyword>
<dbReference type="PANTHER" id="PTHR43484">
    <property type="match status" value="1"/>
</dbReference>
<dbReference type="InterPro" id="IPR036429">
    <property type="entry name" value="SpoA-like_sf"/>
</dbReference>
<dbReference type="NCBIfam" id="TIGR02480">
    <property type="entry name" value="fliN"/>
    <property type="match status" value="1"/>
</dbReference>
<gene>
    <name evidence="10" type="primary">fliY</name>
    <name evidence="10" type="ORF">H9698_08290</name>
</gene>
<protein>
    <submittedName>
        <fullName evidence="10">Flagellar motor switch phosphatase FliY</fullName>
    </submittedName>
</protein>
<dbReference type="GO" id="GO:0071973">
    <property type="term" value="P:bacterial-type flagellum-dependent cell motility"/>
    <property type="evidence" value="ECO:0007669"/>
    <property type="project" value="InterPro"/>
</dbReference>
<feature type="domain" description="CheC-like protein" evidence="9">
    <location>
        <begin position="12"/>
        <end position="46"/>
    </location>
</feature>
<evidence type="ECO:0000256" key="4">
    <source>
        <dbReference type="ARBA" id="ARBA00022500"/>
    </source>
</evidence>
<dbReference type="InterPro" id="IPR051469">
    <property type="entry name" value="FliN/MopA/SpaO"/>
</dbReference>
<evidence type="ECO:0000256" key="7">
    <source>
        <dbReference type="SAM" id="MobiDB-lite"/>
    </source>
</evidence>
<evidence type="ECO:0000259" key="9">
    <source>
        <dbReference type="Pfam" id="PF04509"/>
    </source>
</evidence>
<keyword evidence="3" id="KW-1003">Cell membrane</keyword>
<dbReference type="Gene3D" id="3.40.1550.10">
    <property type="entry name" value="CheC-like"/>
    <property type="match status" value="1"/>
</dbReference>
<keyword evidence="6" id="KW-0472">Membrane</keyword>
<dbReference type="InterPro" id="IPR001543">
    <property type="entry name" value="FliN-like_C"/>
</dbReference>
<dbReference type="CDD" id="cd17907">
    <property type="entry name" value="FliY_FliN-Y"/>
    <property type="match status" value="1"/>
</dbReference>
<keyword evidence="4" id="KW-0145">Chemotaxis</keyword>
<dbReference type="InterPro" id="IPR028976">
    <property type="entry name" value="CheC-like_sf"/>
</dbReference>
<dbReference type="Pfam" id="PF01052">
    <property type="entry name" value="FliMN_C"/>
    <property type="match status" value="1"/>
</dbReference>
<proteinExistence type="inferred from homology"/>
<evidence type="ECO:0000256" key="3">
    <source>
        <dbReference type="ARBA" id="ARBA00022475"/>
    </source>
</evidence>
<evidence type="ECO:0000313" key="11">
    <source>
        <dbReference type="Proteomes" id="UP000823918"/>
    </source>
</evidence>
<dbReference type="GO" id="GO:0009425">
    <property type="term" value="C:bacterial-type flagellum basal body"/>
    <property type="evidence" value="ECO:0007669"/>
    <property type="project" value="InterPro"/>
</dbReference>
<dbReference type="PRINTS" id="PR00956">
    <property type="entry name" value="FLGMOTORFLIN"/>
</dbReference>
<dbReference type="Proteomes" id="UP000823918">
    <property type="component" value="Unassembled WGS sequence"/>
</dbReference>
<dbReference type="SUPFAM" id="SSF103039">
    <property type="entry name" value="CheC-like"/>
    <property type="match status" value="1"/>
</dbReference>